<dbReference type="EMBL" id="PDEQ01000004">
    <property type="protein sequence ID" value="PEN13534.1"/>
    <property type="molecule type" value="Genomic_DNA"/>
</dbReference>
<keyword evidence="1" id="KW-0732">Signal</keyword>
<comment type="caution">
    <text evidence="2">The sequence shown here is derived from an EMBL/GenBank/DDBJ whole genome shotgun (WGS) entry which is preliminary data.</text>
</comment>
<sequence length="176" mass="18701">MKRFSFATLFVALLFLAIPSQDAHAQVKLGPRAVLSVGDISDAGGDFGIGADVRFLAGDLPVTFNGAFDYYFVDDEFDQGLSIFTVDFNALYMFGIDNQAFTPYAGGGLGITRLSADEQSVPGGGTFDPSTTEVNLNIIGGAEFPLEQFTPFVQAQFGVGGDVDRFNIAGGLLFNL</sequence>
<organism evidence="2 3">
    <name type="scientific">Longibacter salinarum</name>
    <dbReference type="NCBI Taxonomy" id="1850348"/>
    <lineage>
        <taxon>Bacteria</taxon>
        <taxon>Pseudomonadati</taxon>
        <taxon>Rhodothermota</taxon>
        <taxon>Rhodothermia</taxon>
        <taxon>Rhodothermales</taxon>
        <taxon>Salisaetaceae</taxon>
        <taxon>Longibacter</taxon>
    </lineage>
</organism>
<evidence type="ECO:0000313" key="3">
    <source>
        <dbReference type="Proteomes" id="UP000220102"/>
    </source>
</evidence>
<feature type="chain" id="PRO_5012382673" evidence="1">
    <location>
        <begin position="26"/>
        <end position="176"/>
    </location>
</feature>
<dbReference type="SUPFAM" id="SSF56925">
    <property type="entry name" value="OMPA-like"/>
    <property type="match status" value="1"/>
</dbReference>
<reference evidence="2 3" key="1">
    <citation type="submission" date="2017-10" db="EMBL/GenBank/DDBJ databases">
        <title>Draft genome of Longibacter Salinarum.</title>
        <authorList>
            <person name="Goh K.M."/>
            <person name="Shamsir M.S."/>
            <person name="Lim S.W."/>
        </authorList>
    </citation>
    <scope>NUCLEOTIDE SEQUENCE [LARGE SCALE GENOMIC DNA]</scope>
    <source>
        <strain evidence="2 3">KCTC 52045</strain>
    </source>
</reference>
<dbReference type="InterPro" id="IPR011250">
    <property type="entry name" value="OMP/PagP_B-barrel"/>
</dbReference>
<feature type="signal peptide" evidence="1">
    <location>
        <begin position="1"/>
        <end position="25"/>
    </location>
</feature>
<protein>
    <submittedName>
        <fullName evidence="2">Uncharacterized protein</fullName>
    </submittedName>
</protein>
<proteinExistence type="predicted"/>
<keyword evidence="3" id="KW-1185">Reference proteome</keyword>
<evidence type="ECO:0000256" key="1">
    <source>
        <dbReference type="SAM" id="SignalP"/>
    </source>
</evidence>
<dbReference type="AlphaFoldDB" id="A0A2A8CY56"/>
<dbReference type="Gene3D" id="2.40.160.20">
    <property type="match status" value="1"/>
</dbReference>
<dbReference type="Proteomes" id="UP000220102">
    <property type="component" value="Unassembled WGS sequence"/>
</dbReference>
<accession>A0A2A8CY56</accession>
<evidence type="ECO:0000313" key="2">
    <source>
        <dbReference type="EMBL" id="PEN13534.1"/>
    </source>
</evidence>
<gene>
    <name evidence="2" type="ORF">CRI94_09480</name>
</gene>
<name>A0A2A8CY56_9BACT</name>
<dbReference type="RefSeq" id="WP_098075456.1">
    <property type="nucleotide sequence ID" value="NZ_PDEQ01000004.1"/>
</dbReference>
<dbReference type="OrthoDB" id="1494756at2"/>